<dbReference type="Pfam" id="PF05128">
    <property type="entry name" value="DUF697"/>
    <property type="match status" value="1"/>
</dbReference>
<comment type="similarity">
    <text evidence="2">Belongs to the UPF0283 family.</text>
</comment>
<keyword evidence="11" id="KW-1185">Reference proteome</keyword>
<evidence type="ECO:0000256" key="7">
    <source>
        <dbReference type="ARBA" id="ARBA00023136"/>
    </source>
</evidence>
<keyword evidence="5 9" id="KW-0812">Transmembrane</keyword>
<dbReference type="OrthoDB" id="958025at2"/>
<sequence length="357" mass="39498">MTSPQDDQRPQDPRPGIRFSDAKPRSPEAPRVDPQPGLRFDAEQPSRQLPVAREGDGASANDPALEPILRPRKRRWGLLAVLAGAAGLGTAELITGLPAALAGGDWLNTGWQILGLGVIGLGTGALGRELFRLRRLKRHDNLRQDLSELPRLSPKHASALVERLRQQLALHDDHPHWQAFSNAREAHHDGRDLAELVQHHLLAPRDREARRLISRMSSETAVMVAVSPLTLVDMGLVAWRHLAMIDRICRIYGLELGYGARLRLLRSVLYQMAFAGATELATDASMQMLTLDLAGRLSARAAQGLGVGLLGARLGLRTQQLARPLAFTPNERPRLTDLRKELWQQLKRMEAPKKGQD</sequence>
<dbReference type="EMBL" id="CP038437">
    <property type="protein sequence ID" value="QEM81095.1"/>
    <property type="molecule type" value="Genomic_DNA"/>
</dbReference>
<dbReference type="Proteomes" id="UP000324285">
    <property type="component" value="Chromosome"/>
</dbReference>
<evidence type="ECO:0000256" key="9">
    <source>
        <dbReference type="SAM" id="Phobius"/>
    </source>
</evidence>
<proteinExistence type="inferred from homology"/>
<keyword evidence="7 9" id="KW-0472">Membrane</keyword>
<evidence type="ECO:0000256" key="4">
    <source>
        <dbReference type="ARBA" id="ARBA00022519"/>
    </source>
</evidence>
<dbReference type="InterPro" id="IPR006507">
    <property type="entry name" value="UPF0283"/>
</dbReference>
<dbReference type="NCBIfam" id="TIGR01620">
    <property type="entry name" value="hyp_HI0043"/>
    <property type="match status" value="1"/>
</dbReference>
<gene>
    <name evidence="10" type="ORF">E4T21_05710</name>
</gene>
<dbReference type="RefSeq" id="WP_149284110.1">
    <property type="nucleotide sequence ID" value="NZ_CP038437.2"/>
</dbReference>
<evidence type="ECO:0000256" key="1">
    <source>
        <dbReference type="ARBA" id="ARBA00004429"/>
    </source>
</evidence>
<protein>
    <submittedName>
        <fullName evidence="10">TIGR01620 family protein</fullName>
    </submittedName>
</protein>
<keyword evidence="6 9" id="KW-1133">Transmembrane helix</keyword>
<comment type="subcellular location">
    <subcellularLocation>
        <location evidence="1">Cell inner membrane</location>
        <topology evidence="1">Multi-pass membrane protein</topology>
    </subcellularLocation>
</comment>
<keyword evidence="4" id="KW-0997">Cell inner membrane</keyword>
<evidence type="ECO:0000313" key="10">
    <source>
        <dbReference type="EMBL" id="QEM81095.1"/>
    </source>
</evidence>
<feature type="region of interest" description="Disordered" evidence="8">
    <location>
        <begin position="1"/>
        <end position="66"/>
    </location>
</feature>
<dbReference type="InterPro" id="IPR021147">
    <property type="entry name" value="DUF697"/>
</dbReference>
<feature type="transmembrane region" description="Helical" evidence="9">
    <location>
        <begin position="113"/>
        <end position="131"/>
    </location>
</feature>
<dbReference type="AlphaFoldDB" id="A0A5C1NFQ3"/>
<dbReference type="KEGG" id="hbh:E4T21_05710"/>
<name>A0A5C1NFQ3_9GAMM</name>
<evidence type="ECO:0000256" key="2">
    <source>
        <dbReference type="ARBA" id="ARBA00008255"/>
    </source>
</evidence>
<dbReference type="GO" id="GO:0005886">
    <property type="term" value="C:plasma membrane"/>
    <property type="evidence" value="ECO:0007669"/>
    <property type="project" value="UniProtKB-SubCell"/>
</dbReference>
<feature type="transmembrane region" description="Helical" evidence="9">
    <location>
        <begin position="220"/>
        <end position="239"/>
    </location>
</feature>
<evidence type="ECO:0000256" key="8">
    <source>
        <dbReference type="SAM" id="MobiDB-lite"/>
    </source>
</evidence>
<evidence type="ECO:0000313" key="11">
    <source>
        <dbReference type="Proteomes" id="UP000324285"/>
    </source>
</evidence>
<feature type="transmembrane region" description="Helical" evidence="9">
    <location>
        <begin position="76"/>
        <end position="101"/>
    </location>
</feature>
<organism evidence="10 11">
    <name type="scientific">Halomonas binhaiensis</name>
    <dbReference type="NCBI Taxonomy" id="2562282"/>
    <lineage>
        <taxon>Bacteria</taxon>
        <taxon>Pseudomonadati</taxon>
        <taxon>Pseudomonadota</taxon>
        <taxon>Gammaproteobacteria</taxon>
        <taxon>Oceanospirillales</taxon>
        <taxon>Halomonadaceae</taxon>
        <taxon>Halomonas</taxon>
    </lineage>
</organism>
<evidence type="ECO:0000256" key="5">
    <source>
        <dbReference type="ARBA" id="ARBA00022692"/>
    </source>
</evidence>
<keyword evidence="3" id="KW-1003">Cell membrane</keyword>
<evidence type="ECO:0000256" key="3">
    <source>
        <dbReference type="ARBA" id="ARBA00022475"/>
    </source>
</evidence>
<reference evidence="10" key="1">
    <citation type="submission" date="2021-02" db="EMBL/GenBank/DDBJ databases">
        <title>Strain Y2R2, a novel species of the genus Halomonas.</title>
        <authorList>
            <person name="Huang H."/>
        </authorList>
    </citation>
    <scope>NUCLEOTIDE SEQUENCE</scope>
    <source>
        <strain evidence="10">Y2R2</strain>
    </source>
</reference>
<evidence type="ECO:0000256" key="6">
    <source>
        <dbReference type="ARBA" id="ARBA00022989"/>
    </source>
</evidence>
<feature type="compositionally biased region" description="Basic and acidic residues" evidence="8">
    <location>
        <begin position="20"/>
        <end position="31"/>
    </location>
</feature>
<feature type="compositionally biased region" description="Basic and acidic residues" evidence="8">
    <location>
        <begin position="1"/>
        <end position="12"/>
    </location>
</feature>
<dbReference type="PANTHER" id="PTHR39342">
    <property type="entry name" value="UPF0283 MEMBRANE PROTEIN YCJF"/>
    <property type="match status" value="1"/>
</dbReference>
<accession>A0A5C1NFQ3</accession>
<dbReference type="PANTHER" id="PTHR39342:SF1">
    <property type="entry name" value="UPF0283 MEMBRANE PROTEIN YCJF"/>
    <property type="match status" value="1"/>
</dbReference>